<evidence type="ECO:0000259" key="2">
    <source>
        <dbReference type="Pfam" id="PF18735"/>
    </source>
</evidence>
<dbReference type="EMBL" id="JAOTHD010000034">
    <property type="protein sequence ID" value="MDB6247460.1"/>
    <property type="molecule type" value="Genomic_DNA"/>
</dbReference>
<reference evidence="3" key="2">
    <citation type="submission" date="2022-10" db="EMBL/GenBank/DDBJ databases">
        <authorList>
            <person name="Kostovova I."/>
            <person name="Moravkova M."/>
            <person name="Pechar R."/>
        </authorList>
    </citation>
    <scope>NUCLEOTIDE SEQUENCE</scope>
    <source>
        <strain evidence="3">M597B</strain>
    </source>
</reference>
<keyword evidence="1" id="KW-0472">Membrane</keyword>
<dbReference type="Pfam" id="PF18735">
    <property type="entry name" value="HEPN_RiboL-PSP"/>
    <property type="match status" value="1"/>
</dbReference>
<dbReference type="InterPro" id="IPR041519">
    <property type="entry name" value="HEPN_RiboL-PSP"/>
</dbReference>
<gene>
    <name evidence="3" type="ORF">ODV14_09110</name>
</gene>
<comment type="caution">
    <text evidence="3">The sequence shown here is derived from an EMBL/GenBank/DDBJ whole genome shotgun (WGS) entry which is preliminary data.</text>
</comment>
<evidence type="ECO:0000313" key="4">
    <source>
        <dbReference type="Proteomes" id="UP001141961"/>
    </source>
</evidence>
<feature type="transmembrane region" description="Helical" evidence="1">
    <location>
        <begin position="17"/>
        <end position="34"/>
    </location>
</feature>
<sequence length="197" mass="23404">MNINEIIIGYIKVITNFLRYTSWQILVLIFFIYYRKQIPLLIKSIPSRVKKISFNQVSIEFAQKVNDLKQYQSDEKIKESTELNEYLYDPDFEQLVKLRPDFSILSSWQDVETKLRQMGISYYNYKRSSKLAQNTSLTSEQTKLILSLKKLRNKIVHNTDISVSEETALEYRKACFEVLQFLDNIDDNFNSRRNSID</sequence>
<accession>A0AAW6BBA7</accession>
<name>A0AAW6BBA7_LACAM</name>
<reference evidence="3" key="1">
    <citation type="journal article" date="2022" name="Microorganisms">
        <title>Antibiotic Susceptibility, Resistance Gene Determinants and Corresponding Genomic Regions in Lactobacillus amylovorus Isolates Derived from Wild Boars and Domestic Pigs.</title>
        <authorList>
            <person name="Moravkova M."/>
            <person name="Kostovova I."/>
            <person name="Kavanova K."/>
            <person name="Pechar R."/>
            <person name="Stanek S."/>
            <person name="Brychta A."/>
            <person name="Zeman M."/>
            <person name="Kubasova T."/>
        </authorList>
    </citation>
    <scope>NUCLEOTIDE SEQUENCE</scope>
    <source>
        <strain evidence="3">M597B</strain>
    </source>
</reference>
<dbReference type="Proteomes" id="UP001141961">
    <property type="component" value="Unassembled WGS sequence"/>
</dbReference>
<proteinExistence type="predicted"/>
<evidence type="ECO:0000256" key="1">
    <source>
        <dbReference type="SAM" id="Phobius"/>
    </source>
</evidence>
<dbReference type="Gene3D" id="3.40.50.1980">
    <property type="entry name" value="Nitrogenase molybdenum iron protein domain"/>
    <property type="match status" value="1"/>
</dbReference>
<keyword evidence="1" id="KW-0812">Transmembrane</keyword>
<keyword evidence="1" id="KW-1133">Transmembrane helix</keyword>
<evidence type="ECO:0000313" key="3">
    <source>
        <dbReference type="EMBL" id="MDB6247460.1"/>
    </source>
</evidence>
<dbReference type="RefSeq" id="WP_271327244.1">
    <property type="nucleotide sequence ID" value="NZ_JAOTHC010000033.1"/>
</dbReference>
<protein>
    <recommendedName>
        <fullName evidence="2">RiboL-PSP-HEPN domain-containing protein</fullName>
    </recommendedName>
</protein>
<feature type="domain" description="RiboL-PSP-HEPN" evidence="2">
    <location>
        <begin position="44"/>
        <end position="185"/>
    </location>
</feature>
<organism evidence="3 4">
    <name type="scientific">Lactobacillus amylovorus</name>
    <dbReference type="NCBI Taxonomy" id="1604"/>
    <lineage>
        <taxon>Bacteria</taxon>
        <taxon>Bacillati</taxon>
        <taxon>Bacillota</taxon>
        <taxon>Bacilli</taxon>
        <taxon>Lactobacillales</taxon>
        <taxon>Lactobacillaceae</taxon>
        <taxon>Lactobacillus</taxon>
    </lineage>
</organism>
<dbReference type="AlphaFoldDB" id="A0AAW6BBA7"/>